<dbReference type="EMBL" id="JACXWY010000002">
    <property type="protein sequence ID" value="MBD3844850.1"/>
    <property type="molecule type" value="Genomic_DNA"/>
</dbReference>
<keyword evidence="2" id="KW-1185">Reference proteome</keyword>
<name>A0A927E7Q1_9HYPH</name>
<sequence>MAARYGLVLAGFAASFVGLASPARAVWLSDKGAVATLTGPFVMGDDAAFKAFLEKPRPQPIRVLYLSSGGGKVAPAFAIARMVRKAGIATVVDADAAACSSACTFVFVAGVTRHYVNGDHVAEGMSARNGLGFHPVHRDGGRVEGHTFSEKGSDRARAFYAEMGTPRAAELMDKASFNTFYRPNGQTALALRIATSLSAP</sequence>
<dbReference type="Proteomes" id="UP000619295">
    <property type="component" value="Unassembled WGS sequence"/>
</dbReference>
<dbReference type="AlphaFoldDB" id="A0A927E7Q1"/>
<evidence type="ECO:0000313" key="1">
    <source>
        <dbReference type="EMBL" id="MBD3844850.1"/>
    </source>
</evidence>
<protein>
    <submittedName>
        <fullName evidence="1">Uncharacterized protein</fullName>
    </submittedName>
</protein>
<reference evidence="1" key="1">
    <citation type="submission" date="2020-09" db="EMBL/GenBank/DDBJ databases">
        <title>Bosea spartocytisi sp. nov. a root nodule endophyte of Spartocytisus supranubius in the high mountain ecosystem fo the Teide National Park (Canary Islands, Spain).</title>
        <authorList>
            <person name="Pulido-Suarez L."/>
            <person name="Peix A."/>
            <person name="Igual J.M."/>
            <person name="Socas-Perez N."/>
            <person name="Velazquez E."/>
            <person name="Flores-Felix J.D."/>
            <person name="Leon-Barrios M."/>
        </authorList>
    </citation>
    <scope>NUCLEOTIDE SEQUENCE</scope>
    <source>
        <strain evidence="1">SSUT16</strain>
    </source>
</reference>
<evidence type="ECO:0000313" key="2">
    <source>
        <dbReference type="Proteomes" id="UP000619295"/>
    </source>
</evidence>
<organism evidence="1 2">
    <name type="scientific">Bosea spartocytisi</name>
    <dbReference type="NCBI Taxonomy" id="2773451"/>
    <lineage>
        <taxon>Bacteria</taxon>
        <taxon>Pseudomonadati</taxon>
        <taxon>Pseudomonadota</taxon>
        <taxon>Alphaproteobacteria</taxon>
        <taxon>Hyphomicrobiales</taxon>
        <taxon>Boseaceae</taxon>
        <taxon>Bosea</taxon>
    </lineage>
</organism>
<dbReference type="RefSeq" id="WP_038368243.1">
    <property type="nucleotide sequence ID" value="NZ_JACXWY010000002.1"/>
</dbReference>
<dbReference type="SUPFAM" id="SSF52096">
    <property type="entry name" value="ClpP/crotonase"/>
    <property type="match status" value="1"/>
</dbReference>
<comment type="caution">
    <text evidence="1">The sequence shown here is derived from an EMBL/GenBank/DDBJ whole genome shotgun (WGS) entry which is preliminary data.</text>
</comment>
<dbReference type="InterPro" id="IPR029045">
    <property type="entry name" value="ClpP/crotonase-like_dom_sf"/>
</dbReference>
<gene>
    <name evidence="1" type="ORF">IED13_04005</name>
</gene>
<proteinExistence type="predicted"/>
<accession>A0A927E7Q1</accession>